<evidence type="ECO:0000256" key="1">
    <source>
        <dbReference type="SAM" id="MobiDB-lite"/>
    </source>
</evidence>
<protein>
    <submittedName>
        <fullName evidence="3">Uncharacterized protein</fullName>
    </submittedName>
</protein>
<dbReference type="KEGG" id="csa:Csal_1759"/>
<keyword evidence="4" id="KW-1185">Reference proteome</keyword>
<dbReference type="HOGENOM" id="CLU_1692370_0_0_6"/>
<evidence type="ECO:0000313" key="3">
    <source>
        <dbReference type="EMBL" id="ABE59111.1"/>
    </source>
</evidence>
<sequence>MASLSLFLSILISAVALTAAATMLVYRWLNRRGASSGKRGGQAARKRSASDKRRSRGGSRSPKTTTKSASKQGATGPRVAFPRLPAWLRAALPLGMMLTLIAGSGQLALQGIDNAHRASAGDPRLPALENAVDGLSLLALAFLLAGIAAWLARRQ</sequence>
<gene>
    <name evidence="3" type="ordered locus">Csal_1759</name>
</gene>
<feature type="compositionally biased region" description="Polar residues" evidence="1">
    <location>
        <begin position="62"/>
        <end position="73"/>
    </location>
</feature>
<dbReference type="STRING" id="290398.Csal_1759"/>
<dbReference type="OrthoDB" id="9856623at2"/>
<feature type="transmembrane region" description="Helical" evidence="2">
    <location>
        <begin position="6"/>
        <end position="29"/>
    </location>
</feature>
<feature type="transmembrane region" description="Helical" evidence="2">
    <location>
        <begin position="134"/>
        <end position="152"/>
    </location>
</feature>
<keyword evidence="2" id="KW-1133">Transmembrane helix</keyword>
<name>Q1QWP7_CHRI1</name>
<feature type="transmembrane region" description="Helical" evidence="2">
    <location>
        <begin position="86"/>
        <end position="109"/>
    </location>
</feature>
<organism evidence="3 4">
    <name type="scientific">Chromohalobacter israelensis (strain ATCC BAA-138 / DSM 3043 / CIP 106854 / NCIMB 13768 / 1H11)</name>
    <name type="common">Chromohalobacter salexigens</name>
    <dbReference type="NCBI Taxonomy" id="290398"/>
    <lineage>
        <taxon>Bacteria</taxon>
        <taxon>Pseudomonadati</taxon>
        <taxon>Pseudomonadota</taxon>
        <taxon>Gammaproteobacteria</taxon>
        <taxon>Oceanospirillales</taxon>
        <taxon>Halomonadaceae</taxon>
        <taxon>Chromohalobacter</taxon>
    </lineage>
</organism>
<dbReference type="RefSeq" id="WP_011507057.1">
    <property type="nucleotide sequence ID" value="NC_007963.1"/>
</dbReference>
<dbReference type="AlphaFoldDB" id="Q1QWP7"/>
<proteinExistence type="predicted"/>
<keyword evidence="2" id="KW-0472">Membrane</keyword>
<dbReference type="Proteomes" id="UP000000239">
    <property type="component" value="Chromosome"/>
</dbReference>
<dbReference type="GeneID" id="95334471"/>
<evidence type="ECO:0000256" key="2">
    <source>
        <dbReference type="SAM" id="Phobius"/>
    </source>
</evidence>
<dbReference type="EMBL" id="CP000285">
    <property type="protein sequence ID" value="ABE59111.1"/>
    <property type="molecule type" value="Genomic_DNA"/>
</dbReference>
<keyword evidence="2" id="KW-0812">Transmembrane</keyword>
<reference evidence="3 4" key="1">
    <citation type="journal article" date="2011" name="Stand. Genomic Sci.">
        <title>Complete genome sequence of the halophilic and highly halotolerant Chromohalobacter salexigens type strain (1H11(T)).</title>
        <authorList>
            <person name="Copeland A."/>
            <person name="O'Connor K."/>
            <person name="Lucas S."/>
            <person name="Lapidus A."/>
            <person name="Berry K.W."/>
            <person name="Detter J.C."/>
            <person name="Del Rio T.G."/>
            <person name="Hammon N."/>
            <person name="Dalin E."/>
            <person name="Tice H."/>
            <person name="Pitluck S."/>
            <person name="Bruce D."/>
            <person name="Goodwin L."/>
            <person name="Han C."/>
            <person name="Tapia R."/>
            <person name="Saunders E."/>
            <person name="Schmutz J."/>
            <person name="Brettin T."/>
            <person name="Larimer F."/>
            <person name="Land M."/>
            <person name="Hauser L."/>
            <person name="Vargas C."/>
            <person name="Nieto J.J."/>
            <person name="Kyrpides N.C."/>
            <person name="Ivanova N."/>
            <person name="Goker M."/>
            <person name="Klenk H.P."/>
            <person name="Csonka L.N."/>
            <person name="Woyke T."/>
        </authorList>
    </citation>
    <scope>NUCLEOTIDE SEQUENCE [LARGE SCALE GENOMIC DNA]</scope>
    <source>
        <strain evidence="4">ATCC BAA-138 / DSM 3043 / CIP 106854 / NCIMB 13768 / 1H11</strain>
    </source>
</reference>
<feature type="region of interest" description="Disordered" evidence="1">
    <location>
        <begin position="34"/>
        <end position="78"/>
    </location>
</feature>
<evidence type="ECO:0000313" key="4">
    <source>
        <dbReference type="Proteomes" id="UP000000239"/>
    </source>
</evidence>
<accession>Q1QWP7</accession>